<gene>
    <name evidence="7" type="primary">UBA2_1</name>
    <name evidence="7" type="ORF">PGT21_000385</name>
</gene>
<protein>
    <submittedName>
        <fullName evidence="7">E1 ubiquitin-activating protein uba2</fullName>
    </submittedName>
</protein>
<evidence type="ECO:0000256" key="5">
    <source>
        <dbReference type="ARBA" id="ARBA00043952"/>
    </source>
</evidence>
<feature type="domain" description="Ubiquitin-activating enzyme SCCH" evidence="6">
    <location>
        <begin position="50"/>
        <end position="90"/>
    </location>
</feature>
<evidence type="ECO:0000313" key="8">
    <source>
        <dbReference type="Proteomes" id="UP000324748"/>
    </source>
</evidence>
<evidence type="ECO:0000256" key="3">
    <source>
        <dbReference type="ARBA" id="ARBA00022786"/>
    </source>
</evidence>
<comment type="similarity">
    <text evidence="1">Belongs to the ubiquitin-activating E1 family.</text>
</comment>
<keyword evidence="3" id="KW-0833">Ubl conjugation pathway</keyword>
<comment type="pathway">
    <text evidence="5">Protein modification.</text>
</comment>
<dbReference type="GO" id="GO:0005524">
    <property type="term" value="F:ATP binding"/>
    <property type="evidence" value="ECO:0007669"/>
    <property type="project" value="UniProtKB-KW"/>
</dbReference>
<organism evidence="7 8">
    <name type="scientific">Puccinia graminis f. sp. tritici</name>
    <dbReference type="NCBI Taxonomy" id="56615"/>
    <lineage>
        <taxon>Eukaryota</taxon>
        <taxon>Fungi</taxon>
        <taxon>Dikarya</taxon>
        <taxon>Basidiomycota</taxon>
        <taxon>Pucciniomycotina</taxon>
        <taxon>Pucciniomycetes</taxon>
        <taxon>Pucciniales</taxon>
        <taxon>Pucciniaceae</taxon>
        <taxon>Puccinia</taxon>
    </lineage>
</organism>
<keyword evidence="2" id="KW-0547">Nucleotide-binding</keyword>
<dbReference type="InterPro" id="IPR035985">
    <property type="entry name" value="Ubiquitin-activating_enz"/>
</dbReference>
<dbReference type="SUPFAM" id="SSF69572">
    <property type="entry name" value="Activating enzymes of the ubiquitin-like proteins"/>
    <property type="match status" value="1"/>
</dbReference>
<dbReference type="InterPro" id="IPR019572">
    <property type="entry name" value="UBA_E1_SCCH"/>
</dbReference>
<evidence type="ECO:0000259" key="6">
    <source>
        <dbReference type="Pfam" id="PF10585"/>
    </source>
</evidence>
<proteinExistence type="inferred from homology"/>
<dbReference type="EMBL" id="VSWC01000003">
    <property type="protein sequence ID" value="KAA1116108.1"/>
    <property type="molecule type" value="Genomic_DNA"/>
</dbReference>
<dbReference type="OrthoDB" id="10255449at2759"/>
<dbReference type="Pfam" id="PF10585">
    <property type="entry name" value="UBA_E1_SCCH"/>
    <property type="match status" value="1"/>
</dbReference>
<dbReference type="GO" id="GO:0008641">
    <property type="term" value="F:ubiquitin-like modifier activating enzyme activity"/>
    <property type="evidence" value="ECO:0007669"/>
    <property type="project" value="InterPro"/>
</dbReference>
<evidence type="ECO:0000256" key="4">
    <source>
        <dbReference type="ARBA" id="ARBA00022840"/>
    </source>
</evidence>
<evidence type="ECO:0000256" key="2">
    <source>
        <dbReference type="ARBA" id="ARBA00022741"/>
    </source>
</evidence>
<dbReference type="Gene3D" id="1.10.10.520">
    <property type="entry name" value="Ubiquitin activating enzymes (Uba3). Chain: B, domain 2"/>
    <property type="match status" value="1"/>
</dbReference>
<keyword evidence="4" id="KW-0067">ATP-binding</keyword>
<evidence type="ECO:0000313" key="7">
    <source>
        <dbReference type="EMBL" id="KAA1116108.1"/>
    </source>
</evidence>
<evidence type="ECO:0000256" key="1">
    <source>
        <dbReference type="ARBA" id="ARBA00005673"/>
    </source>
</evidence>
<dbReference type="Proteomes" id="UP000324748">
    <property type="component" value="Unassembled WGS sequence"/>
</dbReference>
<accession>A0A5B0QSA2</accession>
<dbReference type="InterPro" id="IPR023318">
    <property type="entry name" value="Ub_act_enz_dom_a_sf"/>
</dbReference>
<dbReference type="AlphaFoldDB" id="A0A5B0QSA2"/>
<reference evidence="7 8" key="1">
    <citation type="submission" date="2019-05" db="EMBL/GenBank/DDBJ databases">
        <title>Emergence of the Ug99 lineage of the wheat stem rust pathogen through somatic hybridization.</title>
        <authorList>
            <person name="Li F."/>
            <person name="Upadhyaya N.M."/>
            <person name="Sperschneider J."/>
            <person name="Matny O."/>
            <person name="Nguyen-Phuc H."/>
            <person name="Mago R."/>
            <person name="Raley C."/>
            <person name="Miller M.E."/>
            <person name="Silverstein K.A.T."/>
            <person name="Henningsen E."/>
            <person name="Hirsch C.D."/>
            <person name="Visser B."/>
            <person name="Pretorius Z.A."/>
            <person name="Steffenson B.J."/>
            <person name="Schwessinger B."/>
            <person name="Dodds P.N."/>
            <person name="Figueroa M."/>
        </authorList>
    </citation>
    <scope>NUCLEOTIDE SEQUENCE [LARGE SCALE GENOMIC DNA]</scope>
    <source>
        <strain evidence="7">21-0</strain>
    </source>
</reference>
<sequence length="112" mass="12678">MKEIRAQLDSPEMSKIVFEKLFQEDIKQLLMMGQAPTPLLALGKRIQSDAAHETLRWDKDDDDALDFVTAVSNLRAIIFGIPQKTRFDVKGFALSSFPGCRDSEVKLYTLIC</sequence>
<comment type="caution">
    <text evidence="7">The sequence shown here is derived from an EMBL/GenBank/DDBJ whole genome shotgun (WGS) entry which is preliminary data.</text>
</comment>
<name>A0A5B0QSA2_PUCGR</name>
<keyword evidence="8" id="KW-1185">Reference proteome</keyword>